<keyword evidence="3" id="KW-0472">Membrane</keyword>
<dbReference type="InterPro" id="IPR031549">
    <property type="entry name" value="ASH"/>
</dbReference>
<evidence type="ECO:0000256" key="2">
    <source>
        <dbReference type="ARBA" id="ARBA00022490"/>
    </source>
</evidence>
<feature type="chain" id="PRO_5012037411" evidence="4">
    <location>
        <begin position="33"/>
        <end position="1465"/>
    </location>
</feature>
<dbReference type="EMBL" id="FZOU01000008">
    <property type="protein sequence ID" value="SNT34911.1"/>
    <property type="molecule type" value="Genomic_DNA"/>
</dbReference>
<dbReference type="OrthoDB" id="9801679at2"/>
<name>A0A239LWS5_9BACT</name>
<sequence>MCHYRLPLQPLRLLFVLLLSALAALHPASALAQTSVSIHDIMVASATTTDTKYFLPDSPYLYTHYGAPVSVSGIVVGVMSSGDFKGSVYISEPSTSWDSLVATAEGMPVFNVASINSACAVVGATITVVGDVVLSNTVVPADITAADTPGTGLLPTSCTVTSTGGTMTQSISLNNTLSTFGGALEYTGMTTTATFYAVAPTSGALTESTETETSTGQFWATISSNTATNNHLFRSAGIAGDEYKPSTAPATVATWAGNPQRILIDTTTFGGTAVNITVGQTITCTVGSGIKVGATAGIGLIDYTLGYARLLIFPTSVCTVGGTIASTTSATADSTHFHVGTLDLNRFYSTTGATTGSVAVTAAAYAARLAKAANAIVSSLGNPDILALQEVQDLQTLTDLASAVNTLGGTSYVPSLIQGNDPNSLNLGFLVKSTTLVTDSVTQVGATDTYTTTSGASATLWERPPLVLKAEFVRVGKNYPVTVIDVHLTPRDNIGDATLGPDVRAHRAAQASALSALVQSYQTAGQNVIVSGNLNAFEFSDGYVDVTGVIDGSPAAATAVTLYQATSTTAALTDFVTQVASTSRYNYIERGNAESIEHILASATIPDSSTASASLASYVSAVTQPHFTADFAAVDANSSTTPEGLTPHDGFVVAFEIPPVPTTASVSPTAINFGSLDIGASVTQTVTVANTTTFASTVNVTKIAISGTNAADFSQTSTCTSLAEGATCTITVTFTPTAIGARSAVLTVTNDSTSDPVLTVTLAGTGLDTTATLTPATATFPGENLGATSAAVVFTYTNTSQVSETVNSTAITGDFSITGNTCASATIAASGTCAISVVFTPTATGARTGTLTVTDSSTGNPTLVSTLNGTGVPTTATLTPATATFASTDIGGTSATQTFTVTNTSTVAITVNKIALTGDYAQTATTCGGSLAAAATCTITVDFVPTATGSRTGTLTVANSSTGDPALVSTLTATGLDTTATLTPATADFGSIYAGGGTSAAKTFTLTNTSAISIAIKTIAITGNFSETTTCGTTLAAGASCTISVVFAPLSGGALTGTLTVTNSSTANPTLTSTLTGTGLPTTATLTPASATYTNTIVGATSAAQTFVWSNTSAIALTIGKVSTTGDFAVSSTTCTGAIAANASCTIAVVFTPTALGARTGTVTVTSTSSANPTLASTLSGRGVADVEASASALGFGNVDLGFASTPQTITVTNYTAAAISLTGIAITGDYAYTTTCGATLPALGVCTITVIFTPTAVGARAGTLTVNTNDTKYPIITVALTGNGVDFTITASPTSGTVIAGDGISLNVILTPLGGFANTLTLSCTTSAGGSTCTPTPATLALTAATTLPVNITTTSQYTVIGYSGGVGAGDSRWQPCLILISLLSAGAIFLRGRRRGMAPRLLAALLMLGVLGLSNLGCGTRNPDKNANPTYPGTYTYTLSATDGMLTHTAAYSLTVKINCCGN</sequence>
<protein>
    <submittedName>
        <fullName evidence="8">Endonuclease/Exonuclease/phosphatase family protein</fullName>
    </submittedName>
</protein>
<comment type="subcellular location">
    <subcellularLocation>
        <location evidence="1">Cytoplasm</location>
    </subcellularLocation>
</comment>
<feature type="transmembrane region" description="Helical" evidence="3">
    <location>
        <begin position="1399"/>
        <end position="1418"/>
    </location>
</feature>
<keyword evidence="8" id="KW-0269">Exonuclease</keyword>
<proteinExistence type="predicted"/>
<evidence type="ECO:0000256" key="1">
    <source>
        <dbReference type="ARBA" id="ARBA00004496"/>
    </source>
</evidence>
<dbReference type="Pfam" id="PF03372">
    <property type="entry name" value="Exo_endo_phos"/>
    <property type="match status" value="1"/>
</dbReference>
<keyword evidence="3" id="KW-1133">Transmembrane helix</keyword>
<dbReference type="Gene3D" id="2.60.40.10">
    <property type="entry name" value="Immunoglobulins"/>
    <property type="match status" value="6"/>
</dbReference>
<keyword evidence="3" id="KW-0812">Transmembrane</keyword>
<feature type="domain" description="Cep192/Spd-2-like" evidence="7">
    <location>
        <begin position="667"/>
        <end position="766"/>
    </location>
</feature>
<keyword evidence="8" id="KW-0378">Hydrolase</keyword>
<keyword evidence="8" id="KW-0540">Nuclease</keyword>
<dbReference type="NCBIfam" id="NF012200">
    <property type="entry name" value="choice_anch_D"/>
    <property type="match status" value="6"/>
</dbReference>
<evidence type="ECO:0000256" key="3">
    <source>
        <dbReference type="SAM" id="Phobius"/>
    </source>
</evidence>
<dbReference type="InterPro" id="IPR054090">
    <property type="entry name" value="Cep192_Spd-2-like_dom"/>
</dbReference>
<evidence type="ECO:0000313" key="9">
    <source>
        <dbReference type="Proteomes" id="UP000198356"/>
    </source>
</evidence>
<dbReference type="GO" id="GO:0004519">
    <property type="term" value="F:endonuclease activity"/>
    <property type="evidence" value="ECO:0007669"/>
    <property type="project" value="UniProtKB-KW"/>
</dbReference>
<reference evidence="8 9" key="1">
    <citation type="submission" date="2017-06" db="EMBL/GenBank/DDBJ databases">
        <authorList>
            <person name="Kim H.J."/>
            <person name="Triplett B.A."/>
        </authorList>
    </citation>
    <scope>NUCLEOTIDE SEQUENCE [LARGE SCALE GENOMIC DNA]</scope>
    <source>
        <strain evidence="8 9">DSM 18704</strain>
    </source>
</reference>
<dbReference type="Pfam" id="PF15780">
    <property type="entry name" value="ASH"/>
    <property type="match status" value="1"/>
</dbReference>
<dbReference type="InterPro" id="IPR013783">
    <property type="entry name" value="Ig-like_fold"/>
</dbReference>
<dbReference type="InterPro" id="IPR036691">
    <property type="entry name" value="Endo/exonu/phosph_ase_sf"/>
</dbReference>
<dbReference type="PANTHER" id="PTHR42834">
    <property type="entry name" value="ENDONUCLEASE/EXONUCLEASE/PHOSPHATASE FAMILY PROTEIN (AFU_ORTHOLOGUE AFUA_3G09210)"/>
    <property type="match status" value="1"/>
</dbReference>
<keyword evidence="2" id="KW-0963">Cytoplasm</keyword>
<keyword evidence="8" id="KW-0255">Endonuclease</keyword>
<dbReference type="SUPFAM" id="SSF56219">
    <property type="entry name" value="DNase I-like"/>
    <property type="match status" value="1"/>
</dbReference>
<evidence type="ECO:0000259" key="6">
    <source>
        <dbReference type="Pfam" id="PF15780"/>
    </source>
</evidence>
<evidence type="ECO:0000256" key="4">
    <source>
        <dbReference type="SAM" id="SignalP"/>
    </source>
</evidence>
<feature type="domain" description="Abnormal spindle-like microcephaly-associated protein ASH" evidence="6">
    <location>
        <begin position="985"/>
        <end position="1068"/>
    </location>
</feature>
<dbReference type="GO" id="GO:0004527">
    <property type="term" value="F:exonuclease activity"/>
    <property type="evidence" value="ECO:0007669"/>
    <property type="project" value="UniProtKB-KW"/>
</dbReference>
<evidence type="ECO:0000259" key="7">
    <source>
        <dbReference type="Pfam" id="PF22073"/>
    </source>
</evidence>
<keyword evidence="4" id="KW-0732">Signal</keyword>
<gene>
    <name evidence="8" type="ORF">SAMN05421770_10837</name>
</gene>
<dbReference type="Pfam" id="PF22073">
    <property type="entry name" value="Cep192_D4"/>
    <property type="match status" value="1"/>
</dbReference>
<dbReference type="GO" id="GO:0005737">
    <property type="term" value="C:cytoplasm"/>
    <property type="evidence" value="ECO:0007669"/>
    <property type="project" value="UniProtKB-SubCell"/>
</dbReference>
<accession>A0A239LWS5</accession>
<evidence type="ECO:0000259" key="5">
    <source>
        <dbReference type="Pfam" id="PF03372"/>
    </source>
</evidence>
<dbReference type="PANTHER" id="PTHR42834:SF1">
    <property type="entry name" value="ENDONUCLEASE_EXONUCLEASE_PHOSPHATASE FAMILY PROTEIN (AFU_ORTHOLOGUE AFUA_3G09210)"/>
    <property type="match status" value="1"/>
</dbReference>
<dbReference type="InterPro" id="IPR005135">
    <property type="entry name" value="Endo/exonuclease/phosphatase"/>
</dbReference>
<keyword evidence="9" id="KW-1185">Reference proteome</keyword>
<dbReference type="Proteomes" id="UP000198356">
    <property type="component" value="Unassembled WGS sequence"/>
</dbReference>
<feature type="domain" description="Endonuclease/exonuclease/phosphatase" evidence="5">
    <location>
        <begin position="365"/>
        <end position="545"/>
    </location>
</feature>
<feature type="signal peptide" evidence="4">
    <location>
        <begin position="1"/>
        <end position="32"/>
    </location>
</feature>
<dbReference type="Gene3D" id="3.60.10.10">
    <property type="entry name" value="Endonuclease/exonuclease/phosphatase"/>
    <property type="match status" value="1"/>
</dbReference>
<evidence type="ECO:0000313" key="8">
    <source>
        <dbReference type="EMBL" id="SNT34911.1"/>
    </source>
</evidence>
<organism evidence="8 9">
    <name type="scientific">Granulicella rosea</name>
    <dbReference type="NCBI Taxonomy" id="474952"/>
    <lineage>
        <taxon>Bacteria</taxon>
        <taxon>Pseudomonadati</taxon>
        <taxon>Acidobacteriota</taxon>
        <taxon>Terriglobia</taxon>
        <taxon>Terriglobales</taxon>
        <taxon>Acidobacteriaceae</taxon>
        <taxon>Granulicella</taxon>
    </lineage>
</organism>